<dbReference type="PANTHER" id="PTHR30047:SF7">
    <property type="entry name" value="HIGH-AFFINITY CHOLINE TRANSPORT PROTEIN"/>
    <property type="match status" value="1"/>
</dbReference>
<sequence>MPDDERTTGETSEGLQVELFHPDSDRAPGDTNIEKFGFDVHPVVFPISLVIIVAFVAATILLGDRASEVYGAVFAFINTNFGWFYIIAVNLFIATILYFAFSKYGTIRIGGVKAEKEFSDFSWTAMLFSAGMGIGLMFYSVAEPMWHFGNGASGSMVVPPAFTADGGTSAAATVAMAQTFFHWGFHPWAVYGLVGLGLAFFSFNRGLPLTFRSIFWPLLGERIYGWPGHVIDLVTVFATLFGLSTSLGLGVTQVNTGLSYVGGDILGLVSVPTGDIPQVVLIVSITAVAALSVAAGLEGGVKRLSTLNLYLMFAMLAFLFVVGPTLYVLGVLSGGVGAFLDNLFQLSFFTGIVGGGAQLGAYSVQGWMGNWTVFYWGWWIAWSPFVGMFIARISKGRTVREFVLGVLFLPALFSFVWLATFGGSALWIELVGSGGVATAVAEQGQATAMFAMLNQFPLGALSGLLATLLVITFFVTSSDSGSLVIDHLTSGGKHDVPKVQRIFWAVTEGAVAASLLVGGGLNALQTAVITTGLPFAVILVLMCYTVYLGLDNEYEILRSEQFADRIDHLTAEQDVDVVTNDSELVTEVRSSDAEGGD</sequence>
<name>A0ABU2G6B5_9EURY</name>
<comment type="subcellular location">
    <subcellularLocation>
        <location evidence="1">Cell membrane</location>
        <topology evidence="1">Multi-pass membrane protein</topology>
    </subcellularLocation>
</comment>
<evidence type="ECO:0000256" key="2">
    <source>
        <dbReference type="ARBA" id="ARBA00022448"/>
    </source>
</evidence>
<feature type="transmembrane region" description="Helical" evidence="7">
    <location>
        <begin position="185"/>
        <end position="203"/>
    </location>
</feature>
<evidence type="ECO:0000313" key="8">
    <source>
        <dbReference type="EMBL" id="MDS0295749.1"/>
    </source>
</evidence>
<evidence type="ECO:0000256" key="7">
    <source>
        <dbReference type="SAM" id="Phobius"/>
    </source>
</evidence>
<feature type="transmembrane region" description="Helical" evidence="7">
    <location>
        <begin position="121"/>
        <end position="142"/>
    </location>
</feature>
<evidence type="ECO:0000256" key="1">
    <source>
        <dbReference type="ARBA" id="ARBA00004651"/>
    </source>
</evidence>
<feature type="transmembrane region" description="Helical" evidence="7">
    <location>
        <begin position="373"/>
        <end position="391"/>
    </location>
</feature>
<dbReference type="Pfam" id="PF02028">
    <property type="entry name" value="BCCT"/>
    <property type="match status" value="1"/>
</dbReference>
<feature type="transmembrane region" description="Helical" evidence="7">
    <location>
        <begin position="309"/>
        <end position="340"/>
    </location>
</feature>
<dbReference type="InterPro" id="IPR018093">
    <property type="entry name" value="BCCT_CS"/>
</dbReference>
<gene>
    <name evidence="8" type="ORF">NDI79_16365</name>
</gene>
<keyword evidence="5 7" id="KW-1133">Transmembrane helix</keyword>
<dbReference type="RefSeq" id="WP_310929706.1">
    <property type="nucleotide sequence ID" value="NZ_JAMQOQ010000004.1"/>
</dbReference>
<feature type="transmembrane region" description="Helical" evidence="7">
    <location>
        <begin position="82"/>
        <end position="101"/>
    </location>
</feature>
<keyword evidence="2" id="KW-0813">Transport</keyword>
<feature type="transmembrane region" description="Helical" evidence="7">
    <location>
        <begin position="276"/>
        <end position="297"/>
    </location>
</feature>
<evidence type="ECO:0000256" key="3">
    <source>
        <dbReference type="ARBA" id="ARBA00022475"/>
    </source>
</evidence>
<reference evidence="8 9" key="1">
    <citation type="submission" date="2022-06" db="EMBL/GenBank/DDBJ databases">
        <title>Halogeometricum sp. a new haloarchaeum isolate from saline soil.</title>
        <authorList>
            <person name="Strakova D."/>
            <person name="Galisteo C."/>
            <person name="Sanchez-Porro C."/>
            <person name="Ventosa A."/>
        </authorList>
    </citation>
    <scope>NUCLEOTIDE SEQUENCE [LARGE SCALE GENOMIC DNA]</scope>
    <source>
        <strain evidence="9">S3BR25-2</strain>
    </source>
</reference>
<comment type="caution">
    <text evidence="8">The sequence shown here is derived from an EMBL/GenBank/DDBJ whole genome shotgun (WGS) entry which is preliminary data.</text>
</comment>
<dbReference type="Proteomes" id="UP001254813">
    <property type="component" value="Unassembled WGS sequence"/>
</dbReference>
<dbReference type="NCBIfam" id="TIGR00842">
    <property type="entry name" value="bcct"/>
    <property type="match status" value="1"/>
</dbReference>
<feature type="transmembrane region" description="Helical" evidence="7">
    <location>
        <begin position="403"/>
        <end position="428"/>
    </location>
</feature>
<dbReference type="PROSITE" id="PS01303">
    <property type="entry name" value="BCCT"/>
    <property type="match status" value="1"/>
</dbReference>
<keyword evidence="3" id="KW-1003">Cell membrane</keyword>
<feature type="transmembrane region" description="Helical" evidence="7">
    <location>
        <begin position="43"/>
        <end position="62"/>
    </location>
</feature>
<feature type="transmembrane region" description="Helical" evidence="7">
    <location>
        <begin position="502"/>
        <end position="521"/>
    </location>
</feature>
<evidence type="ECO:0000313" key="9">
    <source>
        <dbReference type="Proteomes" id="UP001254813"/>
    </source>
</evidence>
<organism evidence="8 9">
    <name type="scientific">Halogeometricum luteum</name>
    <dbReference type="NCBI Taxonomy" id="2950537"/>
    <lineage>
        <taxon>Archaea</taxon>
        <taxon>Methanobacteriati</taxon>
        <taxon>Methanobacteriota</taxon>
        <taxon>Stenosarchaea group</taxon>
        <taxon>Halobacteria</taxon>
        <taxon>Halobacteriales</taxon>
        <taxon>Haloferacaceae</taxon>
        <taxon>Halogeometricum</taxon>
    </lineage>
</organism>
<accession>A0ABU2G6B5</accession>
<feature type="transmembrane region" description="Helical" evidence="7">
    <location>
        <begin position="456"/>
        <end position="475"/>
    </location>
</feature>
<feature type="transmembrane region" description="Helical" evidence="7">
    <location>
        <begin position="527"/>
        <end position="550"/>
    </location>
</feature>
<evidence type="ECO:0000256" key="4">
    <source>
        <dbReference type="ARBA" id="ARBA00022692"/>
    </source>
</evidence>
<dbReference type="PANTHER" id="PTHR30047">
    <property type="entry name" value="HIGH-AFFINITY CHOLINE TRANSPORT PROTEIN-RELATED"/>
    <property type="match status" value="1"/>
</dbReference>
<keyword evidence="9" id="KW-1185">Reference proteome</keyword>
<keyword evidence="6 7" id="KW-0472">Membrane</keyword>
<proteinExistence type="predicted"/>
<dbReference type="EMBL" id="JAMQOQ010000004">
    <property type="protein sequence ID" value="MDS0295749.1"/>
    <property type="molecule type" value="Genomic_DNA"/>
</dbReference>
<protein>
    <submittedName>
        <fullName evidence="8">BCCT family transporter</fullName>
    </submittedName>
</protein>
<evidence type="ECO:0000256" key="5">
    <source>
        <dbReference type="ARBA" id="ARBA00022989"/>
    </source>
</evidence>
<keyword evidence="4 7" id="KW-0812">Transmembrane</keyword>
<dbReference type="InterPro" id="IPR000060">
    <property type="entry name" value="BCCT_transptr"/>
</dbReference>
<evidence type="ECO:0000256" key="6">
    <source>
        <dbReference type="ARBA" id="ARBA00023136"/>
    </source>
</evidence>